<comment type="caution">
    <text evidence="2">The sequence shown here is derived from an EMBL/GenBank/DDBJ whole genome shotgun (WGS) entry which is preliminary data.</text>
</comment>
<evidence type="ECO:0000313" key="3">
    <source>
        <dbReference type="Proteomes" id="UP000261231"/>
    </source>
</evidence>
<evidence type="ECO:0000256" key="1">
    <source>
        <dbReference type="SAM" id="SignalP"/>
    </source>
</evidence>
<keyword evidence="3" id="KW-1185">Reference proteome</keyword>
<accession>A0A3E2XMM5</accession>
<dbReference type="RefSeq" id="WP_015513101.1">
    <property type="nucleotide sequence ID" value="NZ_JAAXCM010000020.1"/>
</dbReference>
<dbReference type="GeneID" id="74985895"/>
<gene>
    <name evidence="2" type="ORF">DW747_06925</name>
</gene>
<reference evidence="2 3" key="1">
    <citation type="submission" date="2018-08" db="EMBL/GenBank/DDBJ databases">
        <title>A genome reference for cultivated species of the human gut microbiota.</title>
        <authorList>
            <person name="Zou Y."/>
            <person name="Xue W."/>
            <person name="Luo G."/>
        </authorList>
    </citation>
    <scope>NUCLEOTIDE SEQUENCE [LARGE SCALE GENOMIC DNA]</scope>
    <source>
        <strain evidence="2 3">AM28-39</strain>
    </source>
</reference>
<keyword evidence="1" id="KW-0732">Signal</keyword>
<name>A0A3E2XMM5_9FIRM</name>
<dbReference type="OrthoDB" id="1826091at2"/>
<feature type="signal peptide" evidence="1">
    <location>
        <begin position="1"/>
        <end position="20"/>
    </location>
</feature>
<dbReference type="AlphaFoldDB" id="A0A3E2XMM5"/>
<evidence type="ECO:0000313" key="2">
    <source>
        <dbReference type="EMBL" id="RGC47896.1"/>
    </source>
</evidence>
<protein>
    <recommendedName>
        <fullName evidence="4">DUF3298 domain-containing protein</fullName>
    </recommendedName>
</protein>
<proteinExistence type="predicted"/>
<feature type="chain" id="PRO_5039718745" description="DUF3298 domain-containing protein" evidence="1">
    <location>
        <begin position="21"/>
        <end position="334"/>
    </location>
</feature>
<dbReference type="PROSITE" id="PS51257">
    <property type="entry name" value="PROKAR_LIPOPROTEIN"/>
    <property type="match status" value="1"/>
</dbReference>
<dbReference type="Proteomes" id="UP000261231">
    <property type="component" value="Unassembled WGS sequence"/>
</dbReference>
<organism evidence="2 3">
    <name type="scientific">Coprococcus catus</name>
    <dbReference type="NCBI Taxonomy" id="116085"/>
    <lineage>
        <taxon>Bacteria</taxon>
        <taxon>Bacillati</taxon>
        <taxon>Bacillota</taxon>
        <taxon>Clostridia</taxon>
        <taxon>Lachnospirales</taxon>
        <taxon>Lachnospiraceae</taxon>
        <taxon>Coprococcus</taxon>
    </lineage>
</organism>
<sequence length="334" mass="37647">MNRKIIGILGLVGLVLTGCAAPEVETEQTMMGSYSSDEIMQDNGRKIEKHFQNEGEDGVLDINAVVDIPDISLKEGVIQSKEWDISMLENVLCPGTDMILEQNSQSDYTRYIGGSAYNDLDYDIYFEISKLDNSLTYCNYKLDDYFVNEEFELVKETEWTESEQNFVKKMEENSLDLYSKLGIEAEVANTDLTVSNEKQYCSVKMLRTLDGCSWLDAGGEPVCDTIQIAEPGINVLSVAEQYTTKDVKEASVLSIDEIMQIIDDGVKNGNIHTYIMEEKGFDYTIQSIRMGYMTQIEDGAMHFFPVWYFQCKLGEKGITLLALDARNGAVIYMG</sequence>
<dbReference type="EMBL" id="QVFD01000005">
    <property type="protein sequence ID" value="RGC47896.1"/>
    <property type="molecule type" value="Genomic_DNA"/>
</dbReference>
<evidence type="ECO:0008006" key="4">
    <source>
        <dbReference type="Google" id="ProtNLM"/>
    </source>
</evidence>